<reference evidence="1" key="1">
    <citation type="submission" date="2022-10" db="EMBL/GenBank/DDBJ databases">
        <title>Culturing micro-colonial fungi from biological soil crusts in the Mojave desert and describing Neophaeococcomyces mojavensis, and introducing the new genera and species Taxawa tesnikishii.</title>
        <authorList>
            <person name="Kurbessoian T."/>
            <person name="Stajich J.E."/>
        </authorList>
    </citation>
    <scope>NUCLEOTIDE SEQUENCE</scope>
    <source>
        <strain evidence="1">JES_112</strain>
    </source>
</reference>
<dbReference type="EMBL" id="JAPDRQ010000018">
    <property type="protein sequence ID" value="KAJ9662022.1"/>
    <property type="molecule type" value="Genomic_DNA"/>
</dbReference>
<gene>
    <name evidence="1" type="ORF">H2198_001564</name>
</gene>
<dbReference type="Proteomes" id="UP001172386">
    <property type="component" value="Unassembled WGS sequence"/>
</dbReference>
<organism evidence="1 2">
    <name type="scientific">Neophaeococcomyces mojaviensis</name>
    <dbReference type="NCBI Taxonomy" id="3383035"/>
    <lineage>
        <taxon>Eukaryota</taxon>
        <taxon>Fungi</taxon>
        <taxon>Dikarya</taxon>
        <taxon>Ascomycota</taxon>
        <taxon>Pezizomycotina</taxon>
        <taxon>Eurotiomycetes</taxon>
        <taxon>Chaetothyriomycetidae</taxon>
        <taxon>Chaetothyriales</taxon>
        <taxon>Chaetothyriales incertae sedis</taxon>
        <taxon>Neophaeococcomyces</taxon>
    </lineage>
</organism>
<accession>A0ACC3AH28</accession>
<keyword evidence="2" id="KW-1185">Reference proteome</keyword>
<name>A0ACC3AH28_9EURO</name>
<comment type="caution">
    <text evidence="1">The sequence shown here is derived from an EMBL/GenBank/DDBJ whole genome shotgun (WGS) entry which is preliminary data.</text>
</comment>
<evidence type="ECO:0000313" key="1">
    <source>
        <dbReference type="EMBL" id="KAJ9662022.1"/>
    </source>
</evidence>
<proteinExistence type="predicted"/>
<protein>
    <submittedName>
        <fullName evidence="1">Uncharacterized protein</fullName>
    </submittedName>
</protein>
<evidence type="ECO:0000313" key="2">
    <source>
        <dbReference type="Proteomes" id="UP001172386"/>
    </source>
</evidence>
<sequence length="513" mass="55219">MVDAKVPGGTQMFPLPLKQYIHGDWVDSKGSEFLTLRSSVDDSLITDKLSCAVAADVDHAVDSAEQGLRAWQALPPEQRRAVLWKFADILEANAGRLAYLEATLVGKPVSLCKGLEIPTAAESFRYYAGFVDKIEGELTISEDGYLRGFLHQPLGVCAAIIPFNSPIITFAMKVAPALAAGNVVIVKASEFNPFSSLYLGELAIAAGCPPGVVNVIAGAVEAGHALSSHMKIRKISFTGSPMVGRKIQIAAAQSNLKRVTLELGGKSPVLIFDDADIGNAVQHAMSFLAFNGQGCVLGTRIYVQEFIAQTFVEMLTQYVQGAAATLGSDPFAETTMTSPLFHHRQKETVMGMIEQGKKDATVLTGGAAWGDKGCFVQPTIFYQPSAGAEIVQKEVFGPVVVVDTFKTEEEVLQKANDTEYGLGAYVYTTNMDRAIRLSKALEADSVAVNSANPTHITLPFSGWKGSGIGAENGKYVLRAFTQPKTINIRYDTSQKFISARGYMRESLKLITLS</sequence>